<dbReference type="AlphaFoldDB" id="A0A2T5VCF2"/>
<dbReference type="Pfam" id="PF10123">
    <property type="entry name" value="Mu-like_Pro"/>
    <property type="match status" value="1"/>
</dbReference>
<protein>
    <submittedName>
        <fullName evidence="1">Phage I-like protein</fullName>
    </submittedName>
</protein>
<dbReference type="OrthoDB" id="7306769at2"/>
<evidence type="ECO:0000313" key="2">
    <source>
        <dbReference type="Proteomes" id="UP000244081"/>
    </source>
</evidence>
<comment type="caution">
    <text evidence="1">The sequence shown here is derived from an EMBL/GenBank/DDBJ whole genome shotgun (WGS) entry which is preliminary data.</text>
</comment>
<gene>
    <name evidence="1" type="ORF">C8N35_102131</name>
</gene>
<dbReference type="InterPro" id="IPR012106">
    <property type="entry name" value="Phage_Mu_Gp1"/>
</dbReference>
<organism evidence="1 2">
    <name type="scientific">Breoghania corrubedonensis</name>
    <dbReference type="NCBI Taxonomy" id="665038"/>
    <lineage>
        <taxon>Bacteria</taxon>
        <taxon>Pseudomonadati</taxon>
        <taxon>Pseudomonadota</taxon>
        <taxon>Alphaproteobacteria</taxon>
        <taxon>Hyphomicrobiales</taxon>
        <taxon>Stappiaceae</taxon>
        <taxon>Breoghania</taxon>
    </lineage>
</organism>
<evidence type="ECO:0000313" key="1">
    <source>
        <dbReference type="EMBL" id="PTW61422.1"/>
    </source>
</evidence>
<reference evidence="1 2" key="1">
    <citation type="submission" date="2018-04" db="EMBL/GenBank/DDBJ databases">
        <title>Genomic Encyclopedia of Archaeal and Bacterial Type Strains, Phase II (KMG-II): from individual species to whole genera.</title>
        <authorList>
            <person name="Goeker M."/>
        </authorList>
    </citation>
    <scope>NUCLEOTIDE SEQUENCE [LARGE SCALE GENOMIC DNA]</scope>
    <source>
        <strain evidence="1 2">DSM 23382</strain>
    </source>
</reference>
<sequence length="414" mass="43033">MALLRIRFGRTGVRMVRSRRNGDDAGMLTEPANTCQACHSTVLDRSAADAVSGGKWVKLIPAGVFSGRDGRGPYVAGDAASMRAIIDATLQRAGDTEIMVDYDHQSVFASVPGVGGIAPAAGWIKEFQVRADGIWGRVEWTAAAAQRIRAGEYRYLSPVYHHSKTTGQLGPIVCVALTNTPNLDLAGAVAARAQLSPSEHNPVNGDPMKTIAKALGLPEDASEADILAKLNPAVAAQTALATIAKACGLDEAAKPDDVVTAAQSVTTSLAAVAKAVGAKADANANELVTAVQKAGSPDPAKFIPADQVAAMMAEFKQLKDGIDSDKAETAVNSAIADGKLAPALKDWGLALHRTDPKQFATYVGAAPKLTGAQLGDRKKDAAEPTLDDADQAVMRAMGISAEDYLAAKKKDAAE</sequence>
<accession>A0A2T5VCF2</accession>
<dbReference type="PIRSF" id="PIRSF016624">
    <property type="entry name" value="Mu_prophg_I"/>
    <property type="match status" value="1"/>
</dbReference>
<keyword evidence="2" id="KW-1185">Reference proteome</keyword>
<dbReference type="Proteomes" id="UP000244081">
    <property type="component" value="Unassembled WGS sequence"/>
</dbReference>
<dbReference type="EMBL" id="QAYG01000002">
    <property type="protein sequence ID" value="PTW61422.1"/>
    <property type="molecule type" value="Genomic_DNA"/>
</dbReference>
<proteinExistence type="predicted"/>
<name>A0A2T5VCF2_9HYPH</name>